<dbReference type="RefSeq" id="WP_124962397.1">
    <property type="nucleotide sequence ID" value="NZ_BHVV01000002.1"/>
</dbReference>
<keyword evidence="2" id="KW-1185">Reference proteome</keyword>
<dbReference type="AlphaFoldDB" id="A0A497XKE7"/>
<comment type="caution">
    <text evidence="1">The sequence shown here is derived from an EMBL/GenBank/DDBJ whole genome shotgun (WGS) entry which is preliminary data.</text>
</comment>
<proteinExistence type="predicted"/>
<organism evidence="1 2">
    <name type="scientific">Sulfurisoma sediminicola</name>
    <dbReference type="NCBI Taxonomy" id="1381557"/>
    <lineage>
        <taxon>Bacteria</taxon>
        <taxon>Pseudomonadati</taxon>
        <taxon>Pseudomonadota</taxon>
        <taxon>Betaproteobacteria</taxon>
        <taxon>Nitrosomonadales</taxon>
        <taxon>Sterolibacteriaceae</taxon>
        <taxon>Sulfurisoma</taxon>
    </lineage>
</organism>
<evidence type="ECO:0000313" key="1">
    <source>
        <dbReference type="EMBL" id="RLJ68452.1"/>
    </source>
</evidence>
<gene>
    <name evidence="1" type="ORF">DFR35_1013</name>
</gene>
<reference evidence="1 2" key="1">
    <citation type="submission" date="2018-10" db="EMBL/GenBank/DDBJ databases">
        <title>Genomic Encyclopedia of Type Strains, Phase IV (KMG-IV): sequencing the most valuable type-strain genomes for metagenomic binning, comparative biology and taxonomic classification.</title>
        <authorList>
            <person name="Goeker M."/>
        </authorList>
    </citation>
    <scope>NUCLEOTIDE SEQUENCE [LARGE SCALE GENOMIC DNA]</scope>
    <source>
        <strain evidence="1 2">DSM 26916</strain>
    </source>
</reference>
<dbReference type="EMBL" id="RCCI01000004">
    <property type="protein sequence ID" value="RLJ68452.1"/>
    <property type="molecule type" value="Genomic_DNA"/>
</dbReference>
<name>A0A497XKE7_9PROT</name>
<sequence>MSPAKINELFDTLRAACARQFGFNPRRVTAGMRYVGKEGHGNDQVHVFKDASTHSQIALKNTFATLRETHGEKPHWTDAEKAHYKNTNAEIDAEIAAKQAELDYTRNCPLYRDHREQLLAHYKGWPGYQAGGQSPREAARALIGTLADANDPRLTAFAEHMRSNDPEYLTHQLLAPCHLEVDEEIKVI</sequence>
<protein>
    <submittedName>
        <fullName evidence="1">Uncharacterized protein</fullName>
    </submittedName>
</protein>
<dbReference type="Proteomes" id="UP000268908">
    <property type="component" value="Unassembled WGS sequence"/>
</dbReference>
<dbReference type="OrthoDB" id="9180107at2"/>
<accession>A0A497XKE7</accession>
<evidence type="ECO:0000313" key="2">
    <source>
        <dbReference type="Proteomes" id="UP000268908"/>
    </source>
</evidence>